<evidence type="ECO:0000313" key="2">
    <source>
        <dbReference type="Proteomes" id="UP000276133"/>
    </source>
</evidence>
<comment type="caution">
    <text evidence="1">The sequence shown here is derived from an EMBL/GenBank/DDBJ whole genome shotgun (WGS) entry which is preliminary data.</text>
</comment>
<accession>A0A3M7PQY0</accession>
<reference evidence="1 2" key="1">
    <citation type="journal article" date="2018" name="Sci. Rep.">
        <title>Genomic signatures of local adaptation to the degree of environmental predictability in rotifers.</title>
        <authorList>
            <person name="Franch-Gras L."/>
            <person name="Hahn C."/>
            <person name="Garcia-Roger E.M."/>
            <person name="Carmona M.J."/>
            <person name="Serra M."/>
            <person name="Gomez A."/>
        </authorList>
    </citation>
    <scope>NUCLEOTIDE SEQUENCE [LARGE SCALE GENOMIC DNA]</scope>
    <source>
        <strain evidence="1">HYR1</strain>
    </source>
</reference>
<organism evidence="1 2">
    <name type="scientific">Brachionus plicatilis</name>
    <name type="common">Marine rotifer</name>
    <name type="synonym">Brachionus muelleri</name>
    <dbReference type="NCBI Taxonomy" id="10195"/>
    <lineage>
        <taxon>Eukaryota</taxon>
        <taxon>Metazoa</taxon>
        <taxon>Spiralia</taxon>
        <taxon>Gnathifera</taxon>
        <taxon>Rotifera</taxon>
        <taxon>Eurotatoria</taxon>
        <taxon>Monogononta</taxon>
        <taxon>Pseudotrocha</taxon>
        <taxon>Ploima</taxon>
        <taxon>Brachionidae</taxon>
        <taxon>Brachionus</taxon>
    </lineage>
</organism>
<dbReference type="Proteomes" id="UP000276133">
    <property type="component" value="Unassembled WGS sequence"/>
</dbReference>
<evidence type="ECO:0000313" key="1">
    <source>
        <dbReference type="EMBL" id="RNA01433.1"/>
    </source>
</evidence>
<proteinExistence type="predicted"/>
<dbReference type="AlphaFoldDB" id="A0A3M7PQY0"/>
<keyword evidence="2" id="KW-1185">Reference proteome</keyword>
<name>A0A3M7PQY0_BRAPC</name>
<protein>
    <submittedName>
        <fullName evidence="1">Uncharacterized protein</fullName>
    </submittedName>
</protein>
<dbReference type="EMBL" id="REGN01009328">
    <property type="protein sequence ID" value="RNA01433.1"/>
    <property type="molecule type" value="Genomic_DNA"/>
</dbReference>
<sequence length="103" mass="12061">MKRFVNDNGQTLGRFVEAGAKKFKFQRIISSTHLLNRIKRTSIITKKFFGSSRLGELWFIYSWNNFCSQCAYQKFQSNFFILPLSARMSGAVYDKRPICNFGR</sequence>
<gene>
    <name evidence="1" type="ORF">BpHYR1_018843</name>
</gene>